<feature type="binding site" evidence="8">
    <location>
        <position position="146"/>
    </location>
    <ligand>
        <name>Zn(2+)</name>
        <dbReference type="ChEBI" id="CHEBI:29105"/>
    </ligand>
</feature>
<dbReference type="GO" id="GO:0003700">
    <property type="term" value="F:DNA-binding transcription factor activity"/>
    <property type="evidence" value="ECO:0007669"/>
    <property type="project" value="InterPro"/>
</dbReference>
<comment type="cofactor">
    <cofactor evidence="9">
        <name>Mn(2+)</name>
        <dbReference type="ChEBI" id="CHEBI:29035"/>
    </cofactor>
    <cofactor evidence="9">
        <name>Fe(2+)</name>
        <dbReference type="ChEBI" id="CHEBI:29033"/>
    </cofactor>
    <text evidence="9">Binds 1 Mn(2+) or Fe(2+) ion per subunit.</text>
</comment>
<evidence type="ECO:0000256" key="4">
    <source>
        <dbReference type="ARBA" id="ARBA00022833"/>
    </source>
</evidence>
<evidence type="ECO:0000256" key="9">
    <source>
        <dbReference type="PIRSR" id="PIRSR602481-2"/>
    </source>
</evidence>
<feature type="binding site" evidence="9">
    <location>
        <position position="118"/>
    </location>
    <ligand>
        <name>Fe cation</name>
        <dbReference type="ChEBI" id="CHEBI:24875"/>
    </ligand>
</feature>
<dbReference type="AlphaFoldDB" id="A0A517DU11"/>
<gene>
    <name evidence="10" type="primary">fur</name>
    <name evidence="10" type="ORF">SPTER_21790</name>
</gene>
<dbReference type="InterPro" id="IPR043135">
    <property type="entry name" value="Fur_C"/>
</dbReference>
<feature type="binding site" evidence="9">
    <location>
        <position position="135"/>
    </location>
    <ligand>
        <name>Fe cation</name>
        <dbReference type="ChEBI" id="CHEBI:24875"/>
    </ligand>
</feature>
<evidence type="ECO:0000313" key="10">
    <source>
        <dbReference type="EMBL" id="QDR80843.1"/>
    </source>
</evidence>
<dbReference type="GO" id="GO:0000976">
    <property type="term" value="F:transcription cis-regulatory region binding"/>
    <property type="evidence" value="ECO:0007669"/>
    <property type="project" value="TreeGrafter"/>
</dbReference>
<dbReference type="KEGG" id="sted:SPTER_21790"/>
<comment type="cofactor">
    <cofactor evidence="8">
        <name>Zn(2+)</name>
        <dbReference type="ChEBI" id="CHEBI:29105"/>
    </cofactor>
    <text evidence="8">Binds 1 zinc ion per subunit.</text>
</comment>
<keyword evidence="4 8" id="KW-0862">Zinc</keyword>
<dbReference type="PANTHER" id="PTHR33202:SF7">
    <property type="entry name" value="FERRIC UPTAKE REGULATION PROTEIN"/>
    <property type="match status" value="1"/>
</dbReference>
<dbReference type="Gene3D" id="3.30.1490.190">
    <property type="match status" value="1"/>
</dbReference>
<comment type="similarity">
    <text evidence="1">Belongs to the Fur family.</text>
</comment>
<dbReference type="Gene3D" id="1.10.10.10">
    <property type="entry name" value="Winged helix-like DNA-binding domain superfamily/Winged helix DNA-binding domain"/>
    <property type="match status" value="1"/>
</dbReference>
<proteinExistence type="inferred from homology"/>
<evidence type="ECO:0000256" key="8">
    <source>
        <dbReference type="PIRSR" id="PIRSR602481-1"/>
    </source>
</evidence>
<evidence type="ECO:0000256" key="6">
    <source>
        <dbReference type="ARBA" id="ARBA00023125"/>
    </source>
</evidence>
<evidence type="ECO:0000256" key="7">
    <source>
        <dbReference type="ARBA" id="ARBA00023163"/>
    </source>
</evidence>
<dbReference type="SUPFAM" id="SSF46785">
    <property type="entry name" value="Winged helix' DNA-binding domain"/>
    <property type="match status" value="1"/>
</dbReference>
<dbReference type="GO" id="GO:1900376">
    <property type="term" value="P:regulation of secondary metabolite biosynthetic process"/>
    <property type="evidence" value="ECO:0007669"/>
    <property type="project" value="TreeGrafter"/>
</dbReference>
<evidence type="ECO:0000256" key="3">
    <source>
        <dbReference type="ARBA" id="ARBA00022723"/>
    </source>
</evidence>
<keyword evidence="2" id="KW-0678">Repressor</keyword>
<name>A0A517DU11_9FIRM</name>
<keyword evidence="11" id="KW-1185">Reference proteome</keyword>
<feature type="binding site" evidence="8">
    <location>
        <position position="103"/>
    </location>
    <ligand>
        <name>Zn(2+)</name>
        <dbReference type="ChEBI" id="CHEBI:29105"/>
    </ligand>
</feature>
<feature type="binding site" evidence="9">
    <location>
        <position position="97"/>
    </location>
    <ligand>
        <name>Fe cation</name>
        <dbReference type="ChEBI" id="CHEBI:24875"/>
    </ligand>
</feature>
<sequence>MNCMSIDLSNLRQKFREREYKLTPQRQIILQVFVDNRDKHLSAEDVHNIVRQQSNDIGLATVYRTLELLSDLDILQKMDFGDGRSRYEINETSTPHHHHHLICLACGKVIEFEGDLLEDLETVISRNSNFTIVDHQVKFYGYCQECRDKSED</sequence>
<keyword evidence="9" id="KW-0408">Iron</keyword>
<dbReference type="InterPro" id="IPR036388">
    <property type="entry name" value="WH-like_DNA-bd_sf"/>
</dbReference>
<dbReference type="PANTHER" id="PTHR33202">
    <property type="entry name" value="ZINC UPTAKE REGULATION PROTEIN"/>
    <property type="match status" value="1"/>
</dbReference>
<accession>A0A517DU11</accession>
<feature type="binding site" evidence="8">
    <location>
        <position position="143"/>
    </location>
    <ligand>
        <name>Zn(2+)</name>
        <dbReference type="ChEBI" id="CHEBI:29105"/>
    </ligand>
</feature>
<dbReference type="CDD" id="cd07153">
    <property type="entry name" value="Fur_like"/>
    <property type="match status" value="1"/>
</dbReference>
<dbReference type="InterPro" id="IPR036390">
    <property type="entry name" value="WH_DNA-bd_sf"/>
</dbReference>
<keyword evidence="7" id="KW-0804">Transcription</keyword>
<protein>
    <submittedName>
        <fullName evidence="10">Ferric uptake regulation protein</fullName>
    </submittedName>
</protein>
<dbReference type="InterPro" id="IPR002481">
    <property type="entry name" value="FUR"/>
</dbReference>
<dbReference type="GO" id="GO:0045892">
    <property type="term" value="P:negative regulation of DNA-templated transcription"/>
    <property type="evidence" value="ECO:0007669"/>
    <property type="project" value="TreeGrafter"/>
</dbReference>
<dbReference type="FunFam" id="1.10.10.10:FF:000051">
    <property type="entry name" value="Fur family transcriptional regulator"/>
    <property type="match status" value="1"/>
</dbReference>
<evidence type="ECO:0000256" key="1">
    <source>
        <dbReference type="ARBA" id="ARBA00007957"/>
    </source>
</evidence>
<evidence type="ECO:0000256" key="2">
    <source>
        <dbReference type="ARBA" id="ARBA00022491"/>
    </source>
</evidence>
<dbReference type="GO" id="GO:0008270">
    <property type="term" value="F:zinc ion binding"/>
    <property type="evidence" value="ECO:0007669"/>
    <property type="project" value="TreeGrafter"/>
</dbReference>
<keyword evidence="6" id="KW-0238">DNA-binding</keyword>
<reference evidence="10 11" key="1">
    <citation type="submission" date="2019-02" db="EMBL/GenBank/DDBJ databases">
        <title>Closed genome of Sporomusa termitida DSM 4440.</title>
        <authorList>
            <person name="Poehlein A."/>
            <person name="Daniel R."/>
        </authorList>
    </citation>
    <scope>NUCLEOTIDE SEQUENCE [LARGE SCALE GENOMIC DNA]</scope>
    <source>
        <strain evidence="10 11">DSM 4440</strain>
    </source>
</reference>
<evidence type="ECO:0000256" key="5">
    <source>
        <dbReference type="ARBA" id="ARBA00023015"/>
    </source>
</evidence>
<keyword evidence="3 8" id="KW-0479">Metal-binding</keyword>
<dbReference type="Pfam" id="PF01475">
    <property type="entry name" value="FUR"/>
    <property type="match status" value="1"/>
</dbReference>
<dbReference type="Proteomes" id="UP000320776">
    <property type="component" value="Chromosome"/>
</dbReference>
<organism evidence="10 11">
    <name type="scientific">Sporomusa termitida</name>
    <dbReference type="NCBI Taxonomy" id="2377"/>
    <lineage>
        <taxon>Bacteria</taxon>
        <taxon>Bacillati</taxon>
        <taxon>Bacillota</taxon>
        <taxon>Negativicutes</taxon>
        <taxon>Selenomonadales</taxon>
        <taxon>Sporomusaceae</taxon>
        <taxon>Sporomusa</taxon>
    </lineage>
</organism>
<feature type="binding site" evidence="8">
    <location>
        <position position="106"/>
    </location>
    <ligand>
        <name>Zn(2+)</name>
        <dbReference type="ChEBI" id="CHEBI:29105"/>
    </ligand>
</feature>
<dbReference type="EMBL" id="CP036259">
    <property type="protein sequence ID" value="QDR80843.1"/>
    <property type="molecule type" value="Genomic_DNA"/>
</dbReference>
<keyword evidence="5" id="KW-0805">Transcription regulation</keyword>
<evidence type="ECO:0000313" key="11">
    <source>
        <dbReference type="Proteomes" id="UP000320776"/>
    </source>
</evidence>